<dbReference type="GO" id="GO:0006002">
    <property type="term" value="P:fructose 6-phosphate metabolic process"/>
    <property type="evidence" value="ECO:0007669"/>
    <property type="project" value="InterPro"/>
</dbReference>
<comment type="pathway">
    <text evidence="3 15">Carbohydrate degradation; glycolysis; D-glyceraldehyde 3-phosphate and glycerone phosphate from D-glucose: step 3/4.</text>
</comment>
<evidence type="ECO:0000256" key="7">
    <source>
        <dbReference type="ARBA" id="ARBA00022679"/>
    </source>
</evidence>
<keyword evidence="5" id="KW-0963">Cytoplasm</keyword>
<evidence type="ECO:0000313" key="17">
    <source>
        <dbReference type="EMBL" id="SHO78779.1"/>
    </source>
</evidence>
<organism evidence="17 18">
    <name type="scientific">Malassezia sympodialis (strain ATCC 42132)</name>
    <name type="common">Atopic eczema-associated yeast</name>
    <dbReference type="NCBI Taxonomy" id="1230383"/>
    <lineage>
        <taxon>Eukaryota</taxon>
        <taxon>Fungi</taxon>
        <taxon>Dikarya</taxon>
        <taxon>Basidiomycota</taxon>
        <taxon>Ustilaginomycotina</taxon>
        <taxon>Malasseziomycetes</taxon>
        <taxon>Malasseziales</taxon>
        <taxon>Malasseziaceae</taxon>
        <taxon>Malassezia</taxon>
    </lineage>
</organism>
<keyword evidence="8" id="KW-0479">Metal-binding</keyword>
<keyword evidence="9 15" id="KW-0547">Nucleotide-binding</keyword>
<dbReference type="GO" id="GO:0003872">
    <property type="term" value="F:6-phosphofructokinase activity"/>
    <property type="evidence" value="ECO:0007669"/>
    <property type="project" value="UniProtKB-EC"/>
</dbReference>
<dbReference type="FunFam" id="3.40.50.460:FF:000008">
    <property type="entry name" value="ATP-dependent 6-phosphofructokinase"/>
    <property type="match status" value="1"/>
</dbReference>
<evidence type="ECO:0000256" key="11">
    <source>
        <dbReference type="ARBA" id="ARBA00022840"/>
    </source>
</evidence>
<dbReference type="InterPro" id="IPR000023">
    <property type="entry name" value="Phosphofructokinase_dom"/>
</dbReference>
<dbReference type="GO" id="GO:0030388">
    <property type="term" value="P:fructose 1,6-bisphosphate metabolic process"/>
    <property type="evidence" value="ECO:0007669"/>
    <property type="project" value="TreeGrafter"/>
</dbReference>
<keyword evidence="18" id="KW-1185">Reference proteome</keyword>
<keyword evidence="10 15" id="KW-0418">Kinase</keyword>
<dbReference type="GO" id="GO:0061621">
    <property type="term" value="P:canonical glycolysis"/>
    <property type="evidence" value="ECO:0007669"/>
    <property type="project" value="TreeGrafter"/>
</dbReference>
<keyword evidence="11 15" id="KW-0067">ATP-binding</keyword>
<dbReference type="Gene3D" id="3.40.50.460">
    <property type="entry name" value="Phosphofructokinase domain"/>
    <property type="match status" value="2"/>
</dbReference>
<dbReference type="GO" id="GO:0005739">
    <property type="term" value="C:mitochondrion"/>
    <property type="evidence" value="ECO:0007669"/>
    <property type="project" value="TreeGrafter"/>
</dbReference>
<dbReference type="GO" id="GO:0048029">
    <property type="term" value="F:monosaccharide binding"/>
    <property type="evidence" value="ECO:0007669"/>
    <property type="project" value="TreeGrafter"/>
</dbReference>
<comment type="cofactor">
    <cofactor evidence="1">
        <name>Mg(2+)</name>
        <dbReference type="ChEBI" id="CHEBI:18420"/>
    </cofactor>
</comment>
<evidence type="ECO:0000256" key="1">
    <source>
        <dbReference type="ARBA" id="ARBA00001946"/>
    </source>
</evidence>
<evidence type="ECO:0000313" key="18">
    <source>
        <dbReference type="Proteomes" id="UP000186303"/>
    </source>
</evidence>
<evidence type="ECO:0000256" key="2">
    <source>
        <dbReference type="ARBA" id="ARBA00004496"/>
    </source>
</evidence>
<name>A0A1M8A8N4_MALS4</name>
<evidence type="ECO:0000256" key="15">
    <source>
        <dbReference type="PIRNR" id="PIRNR000533"/>
    </source>
</evidence>
<dbReference type="InterPro" id="IPR035966">
    <property type="entry name" value="PKF_sf"/>
</dbReference>
<evidence type="ECO:0000259" key="16">
    <source>
        <dbReference type="Pfam" id="PF00365"/>
    </source>
</evidence>
<comment type="catalytic activity">
    <reaction evidence="14 15">
        <text>beta-D-fructose 6-phosphate + ATP = beta-D-fructose 1,6-bisphosphate + ADP + H(+)</text>
        <dbReference type="Rhea" id="RHEA:16109"/>
        <dbReference type="ChEBI" id="CHEBI:15378"/>
        <dbReference type="ChEBI" id="CHEBI:30616"/>
        <dbReference type="ChEBI" id="CHEBI:32966"/>
        <dbReference type="ChEBI" id="CHEBI:57634"/>
        <dbReference type="ChEBI" id="CHEBI:456216"/>
        <dbReference type="EC" id="2.7.1.11"/>
    </reaction>
</comment>
<dbReference type="OMA" id="EWQDQMC"/>
<evidence type="ECO:0000256" key="5">
    <source>
        <dbReference type="ARBA" id="ARBA00022490"/>
    </source>
</evidence>
<dbReference type="NCBIfam" id="TIGR02478">
    <property type="entry name" value="6PF1K_euk"/>
    <property type="match status" value="1"/>
</dbReference>
<evidence type="ECO:0000256" key="12">
    <source>
        <dbReference type="ARBA" id="ARBA00022842"/>
    </source>
</evidence>
<evidence type="ECO:0000256" key="10">
    <source>
        <dbReference type="ARBA" id="ARBA00022777"/>
    </source>
</evidence>
<dbReference type="AlphaFoldDB" id="A0A1M8A8N4"/>
<sequence>MSAQKRSVAILTSGGDCAGMNAVVSTVVKMALYRGCDTYVIREGYEGLVKGNDEAEIGDDDDVNVKHLNNMPLSYNCGDFFRLGDFDGGESYLNHRYIVKIGWDDVRGWSQMGGTLIGTARCQKFREHEGRLKAAYNLIYHGIDSLVVCGGDGSLTGADILRTEWPELVKELHSTGKITEQQAKRFAHLHMAGLVGSIDNDLTSTELTIGASTALQRICESLDAISSTASSHSRAFVVEVMGRHCGWLALMAGIASGADYVFIPERPPPEDWRQDLREKLLKTREQGKRKSIVVLAEGAIDRELQPITSDMVAAVLRDLHLDTRVTILGHTQRGGSPDANDRILATLQAIDALEAIMEDEPSKPSYIIGITQGRVTRFPLRESIAHNNLLPEAIKEKRFDDAMSLRGKEFHDGVKIFLYNSIQMDGKAPNDEPLTIGIMHVGAPAGGINAAARTAVRFCLHHGHTPLLIQNGFKGLIKGQIYKAGWLRVDSWASSGGSELGINRLLPDTDLPGVADQLEKNKIQGLLIIGGFEAFQSIKILSESRQDFPPFRIPMVALPATLSNNLPLNEYSVGTYTSLNVLCRTCDMILQSASSSRNRVFVLEVQGGHCGFLPVMAGLAVSASRIYTPERGITLSQLDGDLKFLKRRFKADPEDSNDGRIVICSEKASPVYTAPFISDVFGKEGGAIFDSRYERLSHQLQGDTPSPLDRLKASRLAVICCEFLEKHAGSACAWDPPSAMISIRQGQIHITPIAQMVKHADFVYRRGDEQWWAPCEQYADIISGRVSI</sequence>
<dbReference type="GO" id="GO:0016208">
    <property type="term" value="F:AMP binding"/>
    <property type="evidence" value="ECO:0007669"/>
    <property type="project" value="TreeGrafter"/>
</dbReference>
<feature type="domain" description="Phosphofructokinase" evidence="16">
    <location>
        <begin position="8"/>
        <end position="356"/>
    </location>
</feature>
<evidence type="ECO:0000256" key="3">
    <source>
        <dbReference type="ARBA" id="ARBA00004679"/>
    </source>
</evidence>
<dbReference type="EMBL" id="LT671824">
    <property type="protein sequence ID" value="SHO78779.1"/>
    <property type="molecule type" value="Genomic_DNA"/>
</dbReference>
<dbReference type="OrthoDB" id="537915at2759"/>
<dbReference type="GO" id="GO:0005945">
    <property type="term" value="C:6-phosphofructokinase complex"/>
    <property type="evidence" value="ECO:0007669"/>
    <property type="project" value="TreeGrafter"/>
</dbReference>
<dbReference type="PANTHER" id="PTHR13697">
    <property type="entry name" value="PHOSPHOFRUCTOKINASE"/>
    <property type="match status" value="1"/>
</dbReference>
<dbReference type="UniPathway" id="UPA00109">
    <property type="reaction ID" value="UER00182"/>
</dbReference>
<evidence type="ECO:0000256" key="4">
    <source>
        <dbReference type="ARBA" id="ARBA00012055"/>
    </source>
</evidence>
<dbReference type="GO" id="GO:0042802">
    <property type="term" value="F:identical protein binding"/>
    <property type="evidence" value="ECO:0007669"/>
    <property type="project" value="TreeGrafter"/>
</dbReference>
<proteinExistence type="inferred from homology"/>
<evidence type="ECO:0000256" key="8">
    <source>
        <dbReference type="ARBA" id="ARBA00022723"/>
    </source>
</evidence>
<dbReference type="Gene3D" id="3.40.50.450">
    <property type="match status" value="3"/>
</dbReference>
<dbReference type="EC" id="2.7.1.11" evidence="4 15"/>
<dbReference type="InterPro" id="IPR022953">
    <property type="entry name" value="ATP_PFK"/>
</dbReference>
<keyword evidence="13 15" id="KW-0324">Glycolysis</keyword>
<dbReference type="PRINTS" id="PR00476">
    <property type="entry name" value="PHFRCTKINASE"/>
</dbReference>
<dbReference type="InterPro" id="IPR015912">
    <property type="entry name" value="Phosphofructokinase_CS"/>
</dbReference>
<comment type="similarity">
    <text evidence="15">Belongs to the phosphofructokinase type A (PFKA) family. ATP-dependent PFK group I subfamily. Eukaryotic two domain clade "E" sub-subfamily.</text>
</comment>
<dbReference type="VEuPathDB" id="FungiDB:MSYG_3127"/>
<gene>
    <name evidence="17" type="ORF">MSYG_3127</name>
</gene>
<protein>
    <recommendedName>
        <fullName evidence="4 15">6-phosphofructokinase</fullName>
        <ecNumber evidence="4 15">2.7.1.11</ecNumber>
    </recommendedName>
    <alternativeName>
        <fullName evidence="15">Phosphohexokinase</fullName>
    </alternativeName>
</protein>
<dbReference type="GO" id="GO:0046872">
    <property type="term" value="F:metal ion binding"/>
    <property type="evidence" value="ECO:0007669"/>
    <property type="project" value="UniProtKB-KW"/>
</dbReference>
<keyword evidence="6" id="KW-0021">Allosteric enzyme</keyword>
<feature type="domain" description="Phosphofructokinase" evidence="16">
    <location>
        <begin position="436"/>
        <end position="724"/>
    </location>
</feature>
<evidence type="ECO:0000256" key="9">
    <source>
        <dbReference type="ARBA" id="ARBA00022741"/>
    </source>
</evidence>
<evidence type="ECO:0000256" key="14">
    <source>
        <dbReference type="ARBA" id="ARBA00048070"/>
    </source>
</evidence>
<dbReference type="SUPFAM" id="SSF53784">
    <property type="entry name" value="Phosphofructokinase"/>
    <property type="match status" value="2"/>
</dbReference>
<dbReference type="GO" id="GO:0070095">
    <property type="term" value="F:fructose-6-phosphate binding"/>
    <property type="evidence" value="ECO:0007669"/>
    <property type="project" value="TreeGrafter"/>
</dbReference>
<reference evidence="18" key="1">
    <citation type="journal article" date="2017" name="Nucleic Acids Res.">
        <title>Proteogenomics produces comprehensive and highly accurate protein-coding gene annotation in a complete genome assembly of Malassezia sympodialis.</title>
        <authorList>
            <person name="Zhu Y."/>
            <person name="Engstroem P.G."/>
            <person name="Tellgren-Roth C."/>
            <person name="Baudo C.D."/>
            <person name="Kennell J.C."/>
            <person name="Sun S."/>
            <person name="Billmyre R.B."/>
            <person name="Schroeder M.S."/>
            <person name="Andersson A."/>
            <person name="Holm T."/>
            <person name="Sigurgeirsson B."/>
            <person name="Wu G."/>
            <person name="Sankaranarayanan S.R."/>
            <person name="Siddharthan R."/>
            <person name="Sanyal K."/>
            <person name="Lundeberg J."/>
            <person name="Nystedt B."/>
            <person name="Boekhout T."/>
            <person name="Dawson T.L. Jr."/>
            <person name="Heitman J."/>
            <person name="Scheynius A."/>
            <person name="Lehtioe J."/>
        </authorList>
    </citation>
    <scope>NUCLEOTIDE SEQUENCE [LARGE SCALE GENOMIC DNA]</scope>
    <source>
        <strain evidence="18">ATCC 42132</strain>
    </source>
</reference>
<dbReference type="Pfam" id="PF00365">
    <property type="entry name" value="PFK"/>
    <property type="match status" value="2"/>
</dbReference>
<evidence type="ECO:0000256" key="6">
    <source>
        <dbReference type="ARBA" id="ARBA00022533"/>
    </source>
</evidence>
<dbReference type="FunFam" id="3.40.50.460:FF:000007">
    <property type="entry name" value="ATP-dependent 6-phosphofructokinase"/>
    <property type="match status" value="1"/>
</dbReference>
<dbReference type="GO" id="GO:0005524">
    <property type="term" value="F:ATP binding"/>
    <property type="evidence" value="ECO:0007669"/>
    <property type="project" value="UniProtKB-KW"/>
</dbReference>
<keyword evidence="12" id="KW-0460">Magnesium</keyword>
<dbReference type="Proteomes" id="UP000186303">
    <property type="component" value="Chromosome 4"/>
</dbReference>
<keyword evidence="7 15" id="KW-0808">Transferase</keyword>
<dbReference type="PROSITE" id="PS00433">
    <property type="entry name" value="PHOSPHOFRUCTOKINASE"/>
    <property type="match status" value="1"/>
</dbReference>
<dbReference type="InterPro" id="IPR009161">
    <property type="entry name" value="6-Pfructokinase_euk"/>
</dbReference>
<dbReference type="PIRSF" id="PIRSF000533">
    <property type="entry name" value="ATP_PFK_euk"/>
    <property type="match status" value="1"/>
</dbReference>
<dbReference type="STRING" id="1230383.A0A1M8A8N4"/>
<dbReference type="PANTHER" id="PTHR13697:SF4">
    <property type="entry name" value="ATP-DEPENDENT 6-PHOSPHOFRUCTOKINASE"/>
    <property type="match status" value="1"/>
</dbReference>
<comment type="subcellular location">
    <subcellularLocation>
        <location evidence="2">Cytoplasm</location>
    </subcellularLocation>
</comment>
<accession>A0A1M8A8N4</accession>
<evidence type="ECO:0000256" key="13">
    <source>
        <dbReference type="ARBA" id="ARBA00023152"/>
    </source>
</evidence>